<dbReference type="AlphaFoldDB" id="A0AAV6RI69"/>
<evidence type="ECO:0000256" key="2">
    <source>
        <dbReference type="SAM" id="Phobius"/>
    </source>
</evidence>
<keyword evidence="2" id="KW-1133">Transmembrane helix</keyword>
<comment type="caution">
    <text evidence="1">Lacks conserved residue(s) required for the propagation of feature annotation.</text>
</comment>
<protein>
    <submittedName>
        <fullName evidence="4">Patatin-like phospholipase domain-containing protein 4</fullName>
    </submittedName>
</protein>
<dbReference type="InterPro" id="IPR033902">
    <property type="entry name" value="PNPLA4"/>
</dbReference>
<dbReference type="GO" id="GO:0004806">
    <property type="term" value="F:triacylglycerol lipase activity"/>
    <property type="evidence" value="ECO:0007669"/>
    <property type="project" value="InterPro"/>
</dbReference>
<dbReference type="GO" id="GO:0019433">
    <property type="term" value="P:triglyceride catabolic process"/>
    <property type="evidence" value="ECO:0007669"/>
    <property type="project" value="TreeGrafter"/>
</dbReference>
<keyword evidence="5" id="KW-1185">Reference proteome</keyword>
<dbReference type="GO" id="GO:0050253">
    <property type="term" value="F:retinyl-palmitate esterase activity"/>
    <property type="evidence" value="ECO:0007669"/>
    <property type="project" value="InterPro"/>
</dbReference>
<sequence>MDVTRLLMKMPLRLFYFEMCFHFGKRKYNTRFRRYVYRAKVFFCVRTINTALRMTVLNLSFAACGFLGIYHLGAAEAFLCHGRQLMGSLEACAGASAGALVAAVMITAPDKLEQCKEFTYGFAESVRGQRFGAVTPGYNFMLTLREGIEEILPNEAHSLASERLHISLTHSASGKNHIVSRFTSREELIKALLASSFVPIYAGLKPVEFRGQKWIDGGLTDALPILPVGRTITVSPFVGLQDVCPRHMGRFNTRLRLANMNIMFSVENIKRLNQALFPPSTSGMRFLCEQGFHDAVRFLKSEALMS</sequence>
<feature type="short sequence motif" description="GXSXG" evidence="1">
    <location>
        <begin position="94"/>
        <end position="98"/>
    </location>
</feature>
<dbReference type="PANTHER" id="PTHR12406">
    <property type="entry name" value="CALCIUM-INDEPENDENT PHOSPHOLIPASE A2 IPLA2 -RELATED"/>
    <property type="match status" value="1"/>
</dbReference>
<keyword evidence="2" id="KW-0472">Membrane</keyword>
<reference evidence="4 5" key="1">
    <citation type="journal article" date="2021" name="Sci. Rep.">
        <title>Chromosome anchoring in Senegalese sole (Solea senegalensis) reveals sex-associated markers and genome rearrangements in flatfish.</title>
        <authorList>
            <person name="Guerrero-Cozar I."/>
            <person name="Gomez-Garrido J."/>
            <person name="Berbel C."/>
            <person name="Martinez-Blanch J.F."/>
            <person name="Alioto T."/>
            <person name="Claros M.G."/>
            <person name="Gagnaire P.A."/>
            <person name="Manchado M."/>
        </authorList>
    </citation>
    <scope>NUCLEOTIDE SEQUENCE [LARGE SCALE GENOMIC DNA]</scope>
    <source>
        <strain evidence="4">Sse05_10M</strain>
    </source>
</reference>
<keyword evidence="1" id="KW-0442">Lipid degradation</keyword>
<evidence type="ECO:0000256" key="1">
    <source>
        <dbReference type="PROSITE-ProRule" id="PRU01161"/>
    </source>
</evidence>
<feature type="active site" description="Proton acceptor" evidence="1">
    <location>
        <position position="216"/>
    </location>
</feature>
<feature type="domain" description="PNPLA" evidence="3">
    <location>
        <begin position="59"/>
        <end position="229"/>
    </location>
</feature>
<evidence type="ECO:0000259" key="3">
    <source>
        <dbReference type="PROSITE" id="PS51635"/>
    </source>
</evidence>
<dbReference type="GO" id="GO:0005737">
    <property type="term" value="C:cytoplasm"/>
    <property type="evidence" value="ECO:0007669"/>
    <property type="project" value="TreeGrafter"/>
</dbReference>
<dbReference type="EMBL" id="JAGKHQ010000012">
    <property type="protein sequence ID" value="KAG7504012.1"/>
    <property type="molecule type" value="Genomic_DNA"/>
</dbReference>
<feature type="transmembrane region" description="Helical" evidence="2">
    <location>
        <begin position="58"/>
        <end position="79"/>
    </location>
</feature>
<dbReference type="InterPro" id="IPR033562">
    <property type="entry name" value="PLPL"/>
</dbReference>
<dbReference type="GO" id="GO:0055088">
    <property type="term" value="P:lipid homeostasis"/>
    <property type="evidence" value="ECO:0007669"/>
    <property type="project" value="TreeGrafter"/>
</dbReference>
<evidence type="ECO:0000313" key="4">
    <source>
        <dbReference type="EMBL" id="KAG7504012.1"/>
    </source>
</evidence>
<name>A0AAV6RI69_SOLSE</name>
<dbReference type="GO" id="GO:0005811">
    <property type="term" value="C:lipid droplet"/>
    <property type="evidence" value="ECO:0007669"/>
    <property type="project" value="TreeGrafter"/>
</dbReference>
<dbReference type="Pfam" id="PF01734">
    <property type="entry name" value="Patatin"/>
    <property type="match status" value="1"/>
</dbReference>
<feature type="active site" description="Nucleophile" evidence="1">
    <location>
        <position position="96"/>
    </location>
</feature>
<dbReference type="Proteomes" id="UP000693946">
    <property type="component" value="Linkage Group LG2"/>
</dbReference>
<evidence type="ECO:0000313" key="5">
    <source>
        <dbReference type="Proteomes" id="UP000693946"/>
    </source>
</evidence>
<organism evidence="4 5">
    <name type="scientific">Solea senegalensis</name>
    <name type="common">Senegalese sole</name>
    <dbReference type="NCBI Taxonomy" id="28829"/>
    <lineage>
        <taxon>Eukaryota</taxon>
        <taxon>Metazoa</taxon>
        <taxon>Chordata</taxon>
        <taxon>Craniata</taxon>
        <taxon>Vertebrata</taxon>
        <taxon>Euteleostomi</taxon>
        <taxon>Actinopterygii</taxon>
        <taxon>Neopterygii</taxon>
        <taxon>Teleostei</taxon>
        <taxon>Neoteleostei</taxon>
        <taxon>Acanthomorphata</taxon>
        <taxon>Carangaria</taxon>
        <taxon>Pleuronectiformes</taxon>
        <taxon>Pleuronectoidei</taxon>
        <taxon>Soleidae</taxon>
        <taxon>Solea</taxon>
    </lineage>
</organism>
<dbReference type="PROSITE" id="PS51635">
    <property type="entry name" value="PNPLA"/>
    <property type="match status" value="1"/>
</dbReference>
<dbReference type="GO" id="GO:0016020">
    <property type="term" value="C:membrane"/>
    <property type="evidence" value="ECO:0007669"/>
    <property type="project" value="TreeGrafter"/>
</dbReference>
<keyword evidence="2" id="KW-0812">Transmembrane</keyword>
<accession>A0AAV6RI69</accession>
<keyword evidence="1" id="KW-0378">Hydrolase</keyword>
<dbReference type="InterPro" id="IPR002641">
    <property type="entry name" value="PNPLA_dom"/>
</dbReference>
<comment type="caution">
    <text evidence="4">The sequence shown here is derived from an EMBL/GenBank/DDBJ whole genome shotgun (WGS) entry which is preliminary data.</text>
</comment>
<gene>
    <name evidence="4" type="ORF">JOB18_049002</name>
</gene>
<dbReference type="PANTHER" id="PTHR12406:SF7">
    <property type="entry name" value="PATATIN-LIKE PHOSPHOLIPASE DOMAIN-CONTAINING PROTEIN 4"/>
    <property type="match status" value="1"/>
</dbReference>
<keyword evidence="1" id="KW-0443">Lipid metabolism</keyword>
<dbReference type="CDD" id="cd07222">
    <property type="entry name" value="Pat_PNPLA4"/>
    <property type="match status" value="1"/>
</dbReference>
<feature type="short sequence motif" description="DGA/G" evidence="1">
    <location>
        <begin position="216"/>
        <end position="218"/>
    </location>
</feature>
<proteinExistence type="predicted"/>